<dbReference type="EMBL" id="CP045890">
    <property type="protein sequence ID" value="QQP56260.1"/>
    <property type="molecule type" value="Genomic_DNA"/>
</dbReference>
<dbReference type="OrthoDB" id="6365272at2759"/>
<dbReference type="Proteomes" id="UP000595437">
    <property type="component" value="Chromosome 1"/>
</dbReference>
<organism evidence="1 2">
    <name type="scientific">Caligus rogercresseyi</name>
    <name type="common">Sea louse</name>
    <dbReference type="NCBI Taxonomy" id="217165"/>
    <lineage>
        <taxon>Eukaryota</taxon>
        <taxon>Metazoa</taxon>
        <taxon>Ecdysozoa</taxon>
        <taxon>Arthropoda</taxon>
        <taxon>Crustacea</taxon>
        <taxon>Multicrustacea</taxon>
        <taxon>Hexanauplia</taxon>
        <taxon>Copepoda</taxon>
        <taxon>Siphonostomatoida</taxon>
        <taxon>Caligidae</taxon>
        <taxon>Caligus</taxon>
    </lineage>
</organism>
<evidence type="ECO:0000313" key="1">
    <source>
        <dbReference type="EMBL" id="QQP56260.1"/>
    </source>
</evidence>
<protein>
    <submittedName>
        <fullName evidence="1">LOC100574541</fullName>
    </submittedName>
</protein>
<evidence type="ECO:0000313" key="2">
    <source>
        <dbReference type="Proteomes" id="UP000595437"/>
    </source>
</evidence>
<keyword evidence="2" id="KW-1185">Reference proteome</keyword>
<proteinExistence type="predicted"/>
<name>A0A7T8KI26_CALRO</name>
<gene>
    <name evidence="1" type="ORF">FKW44_000860</name>
</gene>
<accession>A0A7T8KI26</accession>
<dbReference type="AlphaFoldDB" id="A0A7T8KI26"/>
<reference evidence="2" key="1">
    <citation type="submission" date="2021-01" db="EMBL/GenBank/DDBJ databases">
        <title>Caligus Genome Assembly.</title>
        <authorList>
            <person name="Gallardo-Escarate C."/>
        </authorList>
    </citation>
    <scope>NUCLEOTIDE SEQUENCE [LARGE SCALE GENOMIC DNA]</scope>
</reference>
<sequence length="59" mass="6536">MQVRVDLVDTMLGPPVKGECGRKGPYLMVRGTAFPLGVERICGVNRGQHFYVEIDNVSE</sequence>